<dbReference type="NCBIfam" id="TIGR04366">
    <property type="entry name" value="cupin_WbuC"/>
    <property type="match status" value="1"/>
</dbReference>
<organism evidence="2 3">
    <name type="scientific">Aquilutibacter rugosus</name>
    <dbReference type="NCBI Taxonomy" id="3115820"/>
    <lineage>
        <taxon>Bacteria</taxon>
        <taxon>Pseudomonadati</taxon>
        <taxon>Pseudomonadota</taxon>
        <taxon>Gammaproteobacteria</taxon>
        <taxon>Lysobacterales</taxon>
        <taxon>Lysobacteraceae</taxon>
        <taxon>Aquilutibacter</taxon>
    </lineage>
</organism>
<accession>A0ABU7UW54</accession>
<dbReference type="CDD" id="cd07005">
    <property type="entry name" value="cupin_WbuC-like"/>
    <property type="match status" value="1"/>
</dbReference>
<protein>
    <submittedName>
        <fullName evidence="2">WbuC family cupin fold metalloprotein</fullName>
    </submittedName>
</protein>
<dbReference type="Gene3D" id="2.60.120.10">
    <property type="entry name" value="Jelly Rolls"/>
    <property type="match status" value="1"/>
</dbReference>
<dbReference type="InterPro" id="IPR046058">
    <property type="entry name" value="WbuC_cupin"/>
</dbReference>
<dbReference type="Proteomes" id="UP001356170">
    <property type="component" value="Unassembled WGS sequence"/>
</dbReference>
<dbReference type="InterPro" id="IPR014710">
    <property type="entry name" value="RmlC-like_jellyroll"/>
</dbReference>
<reference evidence="2 3" key="1">
    <citation type="submission" date="2024-01" db="EMBL/GenBank/DDBJ databases">
        <title>Novel species of the genus Luteimonas isolated from rivers.</title>
        <authorList>
            <person name="Lu H."/>
        </authorList>
    </citation>
    <scope>NUCLEOTIDE SEQUENCE [LARGE SCALE GENOMIC DNA]</scope>
    <source>
        <strain evidence="2 3">FXH3W</strain>
    </source>
</reference>
<gene>
    <name evidence="2" type="ORF">V3390_00660</name>
</gene>
<comment type="caution">
    <text evidence="2">The sequence shown here is derived from an EMBL/GenBank/DDBJ whole genome shotgun (WGS) entry which is preliminary data.</text>
</comment>
<keyword evidence="3" id="KW-1185">Reference proteome</keyword>
<proteinExistence type="predicted"/>
<dbReference type="RefSeq" id="WP_331702916.1">
    <property type="nucleotide sequence ID" value="NZ_JAZHBO010000001.1"/>
</dbReference>
<dbReference type="EMBL" id="JAZHBO010000001">
    <property type="protein sequence ID" value="MEF2154756.1"/>
    <property type="molecule type" value="Genomic_DNA"/>
</dbReference>
<dbReference type="InterPro" id="IPR027565">
    <property type="entry name" value="Cupin_WbuC"/>
</dbReference>
<name>A0ABU7UW54_9GAMM</name>
<dbReference type="SUPFAM" id="SSF51182">
    <property type="entry name" value="RmlC-like cupins"/>
    <property type="match status" value="1"/>
</dbReference>
<sequence>MDNPEYAPQQSVPYAHLDELIHSAQASDRKRLNLNLHVSPDEPCQRFFNAMEPESYLRPHRQPKRKLLVGIRGHFAAIVFDDAGHVVATHHFGAADRSPNCAVEIPAGVWNTVISLESGSVLLEVKSGPFHPQNPPELASWSPEAGTREAEAYLANLRRATTDRS</sequence>
<evidence type="ECO:0000313" key="2">
    <source>
        <dbReference type="EMBL" id="MEF2154756.1"/>
    </source>
</evidence>
<feature type="domain" description="Cupin fold metalloprotein WbuC cupin" evidence="1">
    <location>
        <begin position="15"/>
        <end position="90"/>
    </location>
</feature>
<dbReference type="Pfam" id="PF19480">
    <property type="entry name" value="DUF6016"/>
    <property type="match status" value="1"/>
</dbReference>
<evidence type="ECO:0000313" key="3">
    <source>
        <dbReference type="Proteomes" id="UP001356170"/>
    </source>
</evidence>
<evidence type="ECO:0000259" key="1">
    <source>
        <dbReference type="Pfam" id="PF19480"/>
    </source>
</evidence>
<dbReference type="InterPro" id="IPR011051">
    <property type="entry name" value="RmlC_Cupin_sf"/>
</dbReference>